<dbReference type="Proteomes" id="UP000749646">
    <property type="component" value="Unassembled WGS sequence"/>
</dbReference>
<reference evidence="1" key="1">
    <citation type="journal article" date="2020" name="Fungal Divers.">
        <title>Resolving the Mortierellaceae phylogeny through synthesis of multi-gene phylogenetics and phylogenomics.</title>
        <authorList>
            <person name="Vandepol N."/>
            <person name="Liber J."/>
            <person name="Desiro A."/>
            <person name="Na H."/>
            <person name="Kennedy M."/>
            <person name="Barry K."/>
            <person name="Grigoriev I.V."/>
            <person name="Miller A.N."/>
            <person name="O'Donnell K."/>
            <person name="Stajich J.E."/>
            <person name="Bonito G."/>
        </authorList>
    </citation>
    <scope>NUCLEOTIDE SEQUENCE</scope>
    <source>
        <strain evidence="1">MES-2147</strain>
    </source>
</reference>
<accession>A0A9P6LS57</accession>
<keyword evidence="2" id="KW-1185">Reference proteome</keyword>
<evidence type="ECO:0000313" key="2">
    <source>
        <dbReference type="Proteomes" id="UP000749646"/>
    </source>
</evidence>
<dbReference type="AlphaFoldDB" id="A0A9P6LS57"/>
<gene>
    <name evidence="1" type="ORF">BGZ65_002547</name>
</gene>
<dbReference type="EMBL" id="JAAAHW010009788">
    <property type="protein sequence ID" value="KAF9936323.1"/>
    <property type="molecule type" value="Genomic_DNA"/>
</dbReference>
<organism evidence="1 2">
    <name type="scientific">Modicella reniformis</name>
    <dbReference type="NCBI Taxonomy" id="1440133"/>
    <lineage>
        <taxon>Eukaryota</taxon>
        <taxon>Fungi</taxon>
        <taxon>Fungi incertae sedis</taxon>
        <taxon>Mucoromycota</taxon>
        <taxon>Mortierellomycotina</taxon>
        <taxon>Mortierellomycetes</taxon>
        <taxon>Mortierellales</taxon>
        <taxon>Mortierellaceae</taxon>
        <taxon>Modicella</taxon>
    </lineage>
</organism>
<name>A0A9P6LS57_9FUNG</name>
<proteinExistence type="predicted"/>
<dbReference type="OrthoDB" id="2338288at2759"/>
<sequence length="118" mass="13002">MASIGYPPHDNLSPDQFYSWAIHESDPGRRRRLFADARQSTLCSHRVYLLAAEIEEHWGAEVSQLKVILAKGIVVFKNPQGQAGYCSKVSKATWLEEASTASTKTAAALRQAVAENLS</sequence>
<protein>
    <submittedName>
        <fullName evidence="1">Uncharacterized protein</fullName>
    </submittedName>
</protein>
<evidence type="ECO:0000313" key="1">
    <source>
        <dbReference type="EMBL" id="KAF9936323.1"/>
    </source>
</evidence>
<comment type="caution">
    <text evidence="1">The sequence shown here is derived from an EMBL/GenBank/DDBJ whole genome shotgun (WGS) entry which is preliminary data.</text>
</comment>